<keyword evidence="5" id="KW-1133">Transmembrane helix</keyword>
<evidence type="ECO:0000256" key="5">
    <source>
        <dbReference type="SAM" id="Phobius"/>
    </source>
</evidence>
<dbReference type="Gene3D" id="2.60.40.10">
    <property type="entry name" value="Immunoglobulins"/>
    <property type="match status" value="2"/>
</dbReference>
<keyword evidence="1" id="KW-0134">Cell wall</keyword>
<evidence type="ECO:0000256" key="3">
    <source>
        <dbReference type="ARBA" id="ARBA00022729"/>
    </source>
</evidence>
<evidence type="ECO:0000256" key="2">
    <source>
        <dbReference type="ARBA" id="ARBA00022525"/>
    </source>
</evidence>
<keyword evidence="4" id="KW-0572">Peptidoglycan-anchor</keyword>
<feature type="transmembrane region" description="Helical" evidence="5">
    <location>
        <begin position="589"/>
        <end position="612"/>
    </location>
</feature>
<dbReference type="Proteomes" id="UP000070687">
    <property type="component" value="Unassembled WGS sequence"/>
</dbReference>
<dbReference type="PATRIC" id="fig|2702.100.peg.1324"/>
<dbReference type="Pfam" id="PF00746">
    <property type="entry name" value="Gram_pos_anchor"/>
    <property type="match status" value="1"/>
</dbReference>
<name>A0A133NRE4_GARVA</name>
<evidence type="ECO:0000256" key="1">
    <source>
        <dbReference type="ARBA" id="ARBA00022512"/>
    </source>
</evidence>
<feature type="domain" description="Gram-positive cocci surface proteins LPxTG" evidence="7">
    <location>
        <begin position="585"/>
        <end position="619"/>
    </location>
</feature>
<dbReference type="Pfam" id="PF17802">
    <property type="entry name" value="SpaA"/>
    <property type="match status" value="2"/>
</dbReference>
<dbReference type="NCBIfam" id="NF033902">
    <property type="entry name" value="iso_D2_wall_anc"/>
    <property type="match status" value="1"/>
</dbReference>
<keyword evidence="2" id="KW-0964">Secreted</keyword>
<dbReference type="InterPro" id="IPR048052">
    <property type="entry name" value="FM1-like"/>
</dbReference>
<evidence type="ECO:0000256" key="4">
    <source>
        <dbReference type="ARBA" id="ARBA00023088"/>
    </source>
</evidence>
<keyword evidence="5" id="KW-0472">Membrane</keyword>
<feature type="domain" description="SpaA-like prealbumin fold" evidence="8">
    <location>
        <begin position="101"/>
        <end position="201"/>
    </location>
</feature>
<dbReference type="InterPro" id="IPR013783">
    <property type="entry name" value="Ig-like_fold"/>
</dbReference>
<sequence length="624" mass="66474">MKGVNMKKFTNKFVAAVASLAMAGTLCVAGAVTVSGVAWGSPNNLQITPGPPAPAPWVKGAPKNGSITILKCKQKDASTSAVTTSPSPSTASTDSCPAGYEPLSGAKFSLKKVDSIKVGTKETTLDLKSPESWQEIAKLATKLNDHTAKEDGTDAEVKFDGTSIPDQTTAEKTGKATFSNLGLGLYKVIETEPPAGYGISDLQSFYMTLPLPEYTTTGQGANKKTTVTYNYKPVVKPKNKDLKDTIQKVYGKTTFASVNDILPYTITAGVNKAKVGDKNLTADDLQGYMVFDDAPTDALEAFKAEGEIGTPTFADAVKSVKIGTTTLVKGTATNEEDYTVSVIDSASETDPNSKGLTANHKRILVKFSNTGLGKIAGVLNAVQKGQEAPQVTVNLEFKVSTTYKAGEAPTGDASEQNGKNEIVNASGFFPAHEKADAALPPIIPNTDKSKSILDFGYLQVHKYYMKDGAKTNLSGAEFKIFADKDKAEGCYKALNENKNITKDKNCKAASTFENATTNASGNFENAYKTRAGDPVYLLEVKAPQGYARSTAVYEAKITKDKTSTIEIEDLPLKGGEDGKSFWFNLPATGAYGILIFAVVGMGLIVASVILYVRNRKEEEQQQNA</sequence>
<comment type="caution">
    <text evidence="9">The sequence shown here is derived from an EMBL/GenBank/DDBJ whole genome shotgun (WGS) entry which is preliminary data.</text>
</comment>
<proteinExistence type="predicted"/>
<evidence type="ECO:0000313" key="10">
    <source>
        <dbReference type="Proteomes" id="UP000070687"/>
    </source>
</evidence>
<evidence type="ECO:0000256" key="6">
    <source>
        <dbReference type="SAM" id="SignalP"/>
    </source>
</evidence>
<dbReference type="AlphaFoldDB" id="A0A133NRE4"/>
<dbReference type="InterPro" id="IPR041033">
    <property type="entry name" value="SpaA_PFL_dom_1"/>
</dbReference>
<dbReference type="NCBIfam" id="TIGR01167">
    <property type="entry name" value="LPXTG_anchor"/>
    <property type="match status" value="1"/>
</dbReference>
<evidence type="ECO:0000259" key="7">
    <source>
        <dbReference type="Pfam" id="PF00746"/>
    </source>
</evidence>
<feature type="domain" description="SpaA-like prealbumin fold" evidence="8">
    <location>
        <begin position="469"/>
        <end position="569"/>
    </location>
</feature>
<dbReference type="OrthoDB" id="3267513at2"/>
<gene>
    <name evidence="9" type="ORF">HMPREF3208_01338</name>
</gene>
<organism evidence="9 10">
    <name type="scientific">Gardnerella vaginalis</name>
    <dbReference type="NCBI Taxonomy" id="2702"/>
    <lineage>
        <taxon>Bacteria</taxon>
        <taxon>Bacillati</taxon>
        <taxon>Actinomycetota</taxon>
        <taxon>Actinomycetes</taxon>
        <taxon>Bifidobacteriales</taxon>
        <taxon>Bifidobacteriaceae</taxon>
        <taxon>Gardnerella</taxon>
    </lineage>
</organism>
<dbReference type="EMBL" id="LRQB01000088">
    <property type="protein sequence ID" value="KXA18851.1"/>
    <property type="molecule type" value="Genomic_DNA"/>
</dbReference>
<protein>
    <submittedName>
        <fullName evidence="9">LPXTG-motif protein cell wall anchor domain protein</fullName>
    </submittedName>
</protein>
<evidence type="ECO:0000259" key="8">
    <source>
        <dbReference type="Pfam" id="PF17802"/>
    </source>
</evidence>
<dbReference type="InterPro" id="IPR019931">
    <property type="entry name" value="LPXTG_anchor"/>
</dbReference>
<accession>A0A133NRE4</accession>
<reference evidence="9 10" key="1">
    <citation type="submission" date="2016-01" db="EMBL/GenBank/DDBJ databases">
        <authorList>
            <person name="Oliw E.H."/>
        </authorList>
    </citation>
    <scope>NUCLEOTIDE SEQUENCE [LARGE SCALE GENOMIC DNA]</scope>
    <source>
        <strain evidence="9 10">PSS_7772B</strain>
    </source>
</reference>
<feature type="signal peptide" evidence="6">
    <location>
        <begin position="1"/>
        <end position="23"/>
    </location>
</feature>
<feature type="chain" id="PRO_5038566132" evidence="6">
    <location>
        <begin position="24"/>
        <end position="624"/>
    </location>
</feature>
<keyword evidence="5" id="KW-0812">Transmembrane</keyword>
<dbReference type="GO" id="GO:0005975">
    <property type="term" value="P:carbohydrate metabolic process"/>
    <property type="evidence" value="ECO:0007669"/>
    <property type="project" value="UniProtKB-ARBA"/>
</dbReference>
<keyword evidence="3 6" id="KW-0732">Signal</keyword>
<evidence type="ECO:0000313" key="9">
    <source>
        <dbReference type="EMBL" id="KXA18851.1"/>
    </source>
</evidence>